<organism evidence="1 2">
    <name type="scientific">Caerostris darwini</name>
    <dbReference type="NCBI Taxonomy" id="1538125"/>
    <lineage>
        <taxon>Eukaryota</taxon>
        <taxon>Metazoa</taxon>
        <taxon>Ecdysozoa</taxon>
        <taxon>Arthropoda</taxon>
        <taxon>Chelicerata</taxon>
        <taxon>Arachnida</taxon>
        <taxon>Araneae</taxon>
        <taxon>Araneomorphae</taxon>
        <taxon>Entelegynae</taxon>
        <taxon>Araneoidea</taxon>
        <taxon>Araneidae</taxon>
        <taxon>Caerostris</taxon>
    </lineage>
</organism>
<accession>A0AAV4W5H1</accession>
<comment type="caution">
    <text evidence="1">The sequence shown here is derived from an EMBL/GenBank/DDBJ whole genome shotgun (WGS) entry which is preliminary data.</text>
</comment>
<reference evidence="1 2" key="1">
    <citation type="submission" date="2021-06" db="EMBL/GenBank/DDBJ databases">
        <title>Caerostris darwini draft genome.</title>
        <authorList>
            <person name="Kono N."/>
            <person name="Arakawa K."/>
        </authorList>
    </citation>
    <scope>NUCLEOTIDE SEQUENCE [LARGE SCALE GENOMIC DNA]</scope>
</reference>
<dbReference type="EMBL" id="BPLQ01014125">
    <property type="protein sequence ID" value="GIY77454.1"/>
    <property type="molecule type" value="Genomic_DNA"/>
</dbReference>
<protein>
    <recommendedName>
        <fullName evidence="3">Ycf15</fullName>
    </recommendedName>
</protein>
<gene>
    <name evidence="1" type="ORF">CDAR_264971</name>
</gene>
<sequence>MNTPAKDRFVIYCKWALLLIQPDFVYGRGLWWCFLKDPNIFSVRNNNKARYSKPWSTKLHFIIESAMSAEECRGSHWRLPHNRKPGNTCDSKSFIAFFSGCGGGPSERSFVGHLSLDSRPIIKERSLPADSLRNEYSRYG</sequence>
<name>A0AAV4W5H1_9ARAC</name>
<evidence type="ECO:0000313" key="2">
    <source>
        <dbReference type="Proteomes" id="UP001054837"/>
    </source>
</evidence>
<dbReference type="AlphaFoldDB" id="A0AAV4W5H1"/>
<evidence type="ECO:0000313" key="1">
    <source>
        <dbReference type="EMBL" id="GIY77454.1"/>
    </source>
</evidence>
<dbReference type="Proteomes" id="UP001054837">
    <property type="component" value="Unassembled WGS sequence"/>
</dbReference>
<evidence type="ECO:0008006" key="3">
    <source>
        <dbReference type="Google" id="ProtNLM"/>
    </source>
</evidence>
<keyword evidence="2" id="KW-1185">Reference proteome</keyword>
<proteinExistence type="predicted"/>